<accession>A0A9P9A365</accession>
<keyword evidence="2" id="KW-1185">Reference proteome</keyword>
<dbReference type="Proteomes" id="UP000758603">
    <property type="component" value="Unassembled WGS sequence"/>
</dbReference>
<proteinExistence type="predicted"/>
<sequence length="57" mass="6879">MYLPRIGFHTLHRMVSVKLLEFLRKMLSEREYLYTSHDQAYRRASGTLPCVNIYLLF</sequence>
<dbReference type="EMBL" id="JAGPXC010000002">
    <property type="protein sequence ID" value="KAH6658625.1"/>
    <property type="molecule type" value="Genomic_DNA"/>
</dbReference>
<reference evidence="1" key="1">
    <citation type="journal article" date="2021" name="Nat. Commun.">
        <title>Genetic determinants of endophytism in the Arabidopsis root mycobiome.</title>
        <authorList>
            <person name="Mesny F."/>
            <person name="Miyauchi S."/>
            <person name="Thiergart T."/>
            <person name="Pickel B."/>
            <person name="Atanasova L."/>
            <person name="Karlsson M."/>
            <person name="Huettel B."/>
            <person name="Barry K.W."/>
            <person name="Haridas S."/>
            <person name="Chen C."/>
            <person name="Bauer D."/>
            <person name="Andreopoulos W."/>
            <person name="Pangilinan J."/>
            <person name="LaButti K."/>
            <person name="Riley R."/>
            <person name="Lipzen A."/>
            <person name="Clum A."/>
            <person name="Drula E."/>
            <person name="Henrissat B."/>
            <person name="Kohler A."/>
            <person name="Grigoriev I.V."/>
            <person name="Martin F.M."/>
            <person name="Hacquard S."/>
        </authorList>
    </citation>
    <scope>NUCLEOTIDE SEQUENCE</scope>
    <source>
        <strain evidence="1">MPI-SDFR-AT-0073</strain>
    </source>
</reference>
<dbReference type="AlphaFoldDB" id="A0A9P9A365"/>
<dbReference type="GeneID" id="70124440"/>
<comment type="caution">
    <text evidence="1">The sequence shown here is derived from an EMBL/GenBank/DDBJ whole genome shotgun (WGS) entry which is preliminary data.</text>
</comment>
<name>A0A9P9A365_9PEZI</name>
<organism evidence="1 2">
    <name type="scientific">Truncatella angustata</name>
    <dbReference type="NCBI Taxonomy" id="152316"/>
    <lineage>
        <taxon>Eukaryota</taxon>
        <taxon>Fungi</taxon>
        <taxon>Dikarya</taxon>
        <taxon>Ascomycota</taxon>
        <taxon>Pezizomycotina</taxon>
        <taxon>Sordariomycetes</taxon>
        <taxon>Xylariomycetidae</taxon>
        <taxon>Amphisphaeriales</taxon>
        <taxon>Sporocadaceae</taxon>
        <taxon>Truncatella</taxon>
    </lineage>
</organism>
<dbReference type="RefSeq" id="XP_045962859.1">
    <property type="nucleotide sequence ID" value="XM_046095547.1"/>
</dbReference>
<protein>
    <submittedName>
        <fullName evidence="1">Uncharacterized protein</fullName>
    </submittedName>
</protein>
<evidence type="ECO:0000313" key="1">
    <source>
        <dbReference type="EMBL" id="KAH6658625.1"/>
    </source>
</evidence>
<gene>
    <name evidence="1" type="ORF">BKA67DRAFT_218435</name>
</gene>
<evidence type="ECO:0000313" key="2">
    <source>
        <dbReference type="Proteomes" id="UP000758603"/>
    </source>
</evidence>